<dbReference type="PANTHER" id="PTHR45913">
    <property type="entry name" value="EPM2A-INTERACTING PROTEIN 1"/>
    <property type="match status" value="1"/>
</dbReference>
<evidence type="ECO:0000313" key="1">
    <source>
        <dbReference type="EMBL" id="KAK0146671.1"/>
    </source>
</evidence>
<comment type="caution">
    <text evidence="1">The sequence shown here is derived from an EMBL/GenBank/DDBJ whole genome shotgun (WGS) entry which is preliminary data.</text>
</comment>
<accession>A0AA47P186</accession>
<dbReference type="Proteomes" id="UP001174136">
    <property type="component" value="Unassembled WGS sequence"/>
</dbReference>
<dbReference type="PANTHER" id="PTHR45913:SF21">
    <property type="entry name" value="DUF4371 DOMAIN-CONTAINING PROTEIN"/>
    <property type="match status" value="1"/>
</dbReference>
<protein>
    <submittedName>
        <fullName evidence="1">General transcription factor II-I repeat domain-containing protein 2</fullName>
    </submittedName>
</protein>
<dbReference type="SUPFAM" id="SSF53098">
    <property type="entry name" value="Ribonuclease H-like"/>
    <property type="match status" value="1"/>
</dbReference>
<organism evidence="1 2">
    <name type="scientific">Merluccius polli</name>
    <name type="common">Benguela hake</name>
    <name type="synonym">Merluccius cadenati</name>
    <dbReference type="NCBI Taxonomy" id="89951"/>
    <lineage>
        <taxon>Eukaryota</taxon>
        <taxon>Metazoa</taxon>
        <taxon>Chordata</taxon>
        <taxon>Craniata</taxon>
        <taxon>Vertebrata</taxon>
        <taxon>Euteleostomi</taxon>
        <taxon>Actinopterygii</taxon>
        <taxon>Neopterygii</taxon>
        <taxon>Teleostei</taxon>
        <taxon>Neoteleostei</taxon>
        <taxon>Acanthomorphata</taxon>
        <taxon>Zeiogadaria</taxon>
        <taxon>Gadariae</taxon>
        <taxon>Gadiformes</taxon>
        <taxon>Gadoidei</taxon>
        <taxon>Merlucciidae</taxon>
        <taxon>Merluccius</taxon>
    </lineage>
</organism>
<keyword evidence="2" id="KW-1185">Reference proteome</keyword>
<proteinExistence type="predicted"/>
<gene>
    <name evidence="1" type="ORF">N1851_014010</name>
</gene>
<sequence>MATSVQNNKRVKTYHFHQEWETEFCFININDKCVCLICGASVSVGKRCNVERHFTKVHGNFSQDFPAGSSLRRDKITELKTTLQRQQSLFTKPAKKTNSATEASFKVAHILTKRKKPFTDGGIIKEAMTAVAETLFRNHKNKTDILSAIADVQLGANTMARRVSALSADAVKQLESDMNRCKWFSIQCDESVDRSDTAQLAVFIRMVFDDFSTKEEFLTLLPLKATTRGVDVYNAVKDYFVGKKIPIEKLVFVTTDGAPAITGRHSGFIAYCRADPDFPKFLNYHCIIHQQAICAKVMGFDHVMTPVIRIINSIRAKAKQHRIFKLFLEECSAEYGDLLLHTEVRWLSRGKILQRFLSLLGEIKAFMETREEDTTLLSDAEWLLDLAFLTDVTEKINHLNIQLQGKGKNICDMISAVKAFSAKLSLYIQQVKNKRFQHFPSVSKMLESHTGAVSVLNVSKYCDLLSRLGQEFADRFSDFEKLEPCVTFMANPFMDVDISEISGQMAELFCVDPVEMEMEVINLQNNVQLKSQQHSQHFWSLVEPDNYENLHQAALKMSALFGSTYLCESAFSDMNVLKSKLRTRLTDEHLNDSIRVNLSGYTPAYTSLVDSLQCQSSHYVKNK</sequence>
<evidence type="ECO:0000313" key="2">
    <source>
        <dbReference type="Proteomes" id="UP001174136"/>
    </source>
</evidence>
<dbReference type="InterPro" id="IPR012337">
    <property type="entry name" value="RNaseH-like_sf"/>
</dbReference>
<name>A0AA47P186_MERPO</name>
<dbReference type="EMBL" id="JAOPHQ010002562">
    <property type="protein sequence ID" value="KAK0146671.1"/>
    <property type="molecule type" value="Genomic_DNA"/>
</dbReference>
<dbReference type="AlphaFoldDB" id="A0AA47P186"/>
<reference evidence="1" key="1">
    <citation type="journal article" date="2023" name="Front. Mar. Sci.">
        <title>A new Merluccius polli reference genome to investigate the effects of global change in West African waters.</title>
        <authorList>
            <person name="Mateo J.L."/>
            <person name="Blanco-Fernandez C."/>
            <person name="Garcia-Vazquez E."/>
            <person name="Machado-Schiaffino G."/>
        </authorList>
    </citation>
    <scope>NUCLEOTIDE SEQUENCE</scope>
    <source>
        <strain evidence="1">C29</strain>
        <tissue evidence="1">Fin</tissue>
    </source>
</reference>